<reference evidence="1 2" key="1">
    <citation type="journal article" date="2014" name="Genome Biol.">
        <title>Transcriptome and methylome profiling reveals relics of genome dominance in the mesopolyploid Brassica oleracea.</title>
        <authorList>
            <person name="Parkin I.A."/>
            <person name="Koh C."/>
            <person name="Tang H."/>
            <person name="Robinson S.J."/>
            <person name="Kagale S."/>
            <person name="Clarke W.E."/>
            <person name="Town C.D."/>
            <person name="Nixon J."/>
            <person name="Krishnakumar V."/>
            <person name="Bidwell S.L."/>
            <person name="Denoeud F."/>
            <person name="Belcram H."/>
            <person name="Links M.G."/>
            <person name="Just J."/>
            <person name="Clarke C."/>
            <person name="Bender T."/>
            <person name="Huebert T."/>
            <person name="Mason A.S."/>
            <person name="Pires J.C."/>
            <person name="Barker G."/>
            <person name="Moore J."/>
            <person name="Walley P.G."/>
            <person name="Manoli S."/>
            <person name="Batley J."/>
            <person name="Edwards D."/>
            <person name="Nelson M.N."/>
            <person name="Wang X."/>
            <person name="Paterson A.H."/>
            <person name="King G."/>
            <person name="Bancroft I."/>
            <person name="Chalhoub B."/>
            <person name="Sharpe A.G."/>
        </authorList>
    </citation>
    <scope>NUCLEOTIDE SEQUENCE</scope>
    <source>
        <strain evidence="1 2">cv. TO1000</strain>
    </source>
</reference>
<dbReference type="STRING" id="109376.A0A0D3CCV1"/>
<reference evidence="1" key="2">
    <citation type="submission" date="2015-03" db="UniProtKB">
        <authorList>
            <consortium name="EnsemblPlants"/>
        </authorList>
    </citation>
    <scope>IDENTIFICATION</scope>
</reference>
<sequence length="166" mass="18607">MLISHGSLDVNDASKLSLAKLLPQQVVAVLLAWLTNVAGEAIHGKGARRRHIWYTTILSTIGEARARAWQVATPPVAIGQGMYISVFCAREPETGRILAFKKARGSKRLMQDVDACVRKLKVEALALARKEFVHTSNGFVLCRKSNKVEKDHEKSYIWWLMVKRVL</sequence>
<organism evidence="1 2">
    <name type="scientific">Brassica oleracea var. oleracea</name>
    <dbReference type="NCBI Taxonomy" id="109376"/>
    <lineage>
        <taxon>Eukaryota</taxon>
        <taxon>Viridiplantae</taxon>
        <taxon>Streptophyta</taxon>
        <taxon>Embryophyta</taxon>
        <taxon>Tracheophyta</taxon>
        <taxon>Spermatophyta</taxon>
        <taxon>Magnoliopsida</taxon>
        <taxon>eudicotyledons</taxon>
        <taxon>Gunneridae</taxon>
        <taxon>Pentapetalae</taxon>
        <taxon>rosids</taxon>
        <taxon>malvids</taxon>
        <taxon>Brassicales</taxon>
        <taxon>Brassicaceae</taxon>
        <taxon>Brassiceae</taxon>
        <taxon>Brassica</taxon>
    </lineage>
</organism>
<accession>A0A0D3CCV1</accession>
<name>A0A0D3CCV1_BRAOL</name>
<evidence type="ECO:0000313" key="1">
    <source>
        <dbReference type="EnsemblPlants" id="Bo5g041030.1"/>
    </source>
</evidence>
<protein>
    <submittedName>
        <fullName evidence="1">Uncharacterized protein</fullName>
    </submittedName>
</protein>
<evidence type="ECO:0000313" key="2">
    <source>
        <dbReference type="Proteomes" id="UP000032141"/>
    </source>
</evidence>
<dbReference type="AlphaFoldDB" id="A0A0D3CCV1"/>
<dbReference type="EnsemblPlants" id="Bo5g041030.1">
    <property type="protein sequence ID" value="Bo5g041030.1"/>
    <property type="gene ID" value="Bo5g041030"/>
</dbReference>
<dbReference type="Proteomes" id="UP000032141">
    <property type="component" value="Chromosome C5"/>
</dbReference>
<keyword evidence="2" id="KW-1185">Reference proteome</keyword>
<dbReference type="HOGENOM" id="CLU_1605034_0_0_1"/>
<proteinExistence type="predicted"/>
<dbReference type="Gramene" id="Bo5g041030.1">
    <property type="protein sequence ID" value="Bo5g041030.1"/>
    <property type="gene ID" value="Bo5g041030"/>
</dbReference>